<dbReference type="Pfam" id="PF13136">
    <property type="entry name" value="DUF3984"/>
    <property type="match status" value="1"/>
</dbReference>
<feature type="region of interest" description="Disordered" evidence="1">
    <location>
        <begin position="1"/>
        <end position="110"/>
    </location>
</feature>
<feature type="compositionally biased region" description="Polar residues" evidence="1">
    <location>
        <begin position="182"/>
        <end position="194"/>
    </location>
</feature>
<comment type="caution">
    <text evidence="2">The sequence shown here is derived from an EMBL/GenBank/DDBJ whole genome shotgun (WGS) entry which is preliminary data.</text>
</comment>
<dbReference type="AlphaFoldDB" id="A0AAD4GTX1"/>
<dbReference type="InterPro" id="IPR025040">
    <property type="entry name" value="DUF3984"/>
</dbReference>
<dbReference type="EMBL" id="VCAU01000055">
    <property type="protein sequence ID" value="KAF9887863.1"/>
    <property type="molecule type" value="Genomic_DNA"/>
</dbReference>
<feature type="compositionally biased region" description="Basic residues" evidence="1">
    <location>
        <begin position="91"/>
        <end position="101"/>
    </location>
</feature>
<feature type="compositionally biased region" description="Basic residues" evidence="1">
    <location>
        <begin position="199"/>
        <end position="209"/>
    </location>
</feature>
<name>A0AAD4GTX1_ASPNN</name>
<accession>A0AAD4GTX1</accession>
<reference evidence="2" key="1">
    <citation type="journal article" date="2019" name="Beilstein J. Org. Chem.">
        <title>Nanangenines: drimane sesquiterpenoids as the dominant metabolite cohort of a novel Australian fungus, Aspergillus nanangensis.</title>
        <authorList>
            <person name="Lacey H.J."/>
            <person name="Gilchrist C.L.M."/>
            <person name="Crombie A."/>
            <person name="Kalaitzis J.A."/>
            <person name="Vuong D."/>
            <person name="Rutledge P.J."/>
            <person name="Turner P."/>
            <person name="Pitt J.I."/>
            <person name="Lacey E."/>
            <person name="Chooi Y.H."/>
            <person name="Piggott A.M."/>
        </authorList>
    </citation>
    <scope>NUCLEOTIDE SEQUENCE</scope>
    <source>
        <strain evidence="2">MST-FP2251</strain>
    </source>
</reference>
<feature type="compositionally biased region" description="Basic residues" evidence="1">
    <location>
        <begin position="124"/>
        <end position="142"/>
    </location>
</feature>
<keyword evidence="3" id="KW-1185">Reference proteome</keyword>
<dbReference type="Proteomes" id="UP001194746">
    <property type="component" value="Unassembled WGS sequence"/>
</dbReference>
<feature type="region of interest" description="Disordered" evidence="1">
    <location>
        <begin position="166"/>
        <end position="255"/>
    </location>
</feature>
<protein>
    <submittedName>
        <fullName evidence="2">Uncharacterized protein</fullName>
    </submittedName>
</protein>
<feature type="compositionally biased region" description="Polar residues" evidence="1">
    <location>
        <begin position="58"/>
        <end position="77"/>
    </location>
</feature>
<feature type="region of interest" description="Disordered" evidence="1">
    <location>
        <begin position="370"/>
        <end position="396"/>
    </location>
</feature>
<evidence type="ECO:0000313" key="3">
    <source>
        <dbReference type="Proteomes" id="UP001194746"/>
    </source>
</evidence>
<organism evidence="2 3">
    <name type="scientific">Aspergillus nanangensis</name>
    <dbReference type="NCBI Taxonomy" id="2582783"/>
    <lineage>
        <taxon>Eukaryota</taxon>
        <taxon>Fungi</taxon>
        <taxon>Dikarya</taxon>
        <taxon>Ascomycota</taxon>
        <taxon>Pezizomycotina</taxon>
        <taxon>Eurotiomycetes</taxon>
        <taxon>Eurotiomycetidae</taxon>
        <taxon>Eurotiales</taxon>
        <taxon>Aspergillaceae</taxon>
        <taxon>Aspergillus</taxon>
        <taxon>Aspergillus subgen. Circumdati</taxon>
    </lineage>
</organism>
<reference evidence="2" key="2">
    <citation type="submission" date="2020-02" db="EMBL/GenBank/DDBJ databases">
        <authorList>
            <person name="Gilchrist C.L.M."/>
            <person name="Chooi Y.-H."/>
        </authorList>
    </citation>
    <scope>NUCLEOTIDE SEQUENCE</scope>
    <source>
        <strain evidence="2">MST-FP2251</strain>
    </source>
</reference>
<proteinExistence type="predicted"/>
<evidence type="ECO:0000256" key="1">
    <source>
        <dbReference type="SAM" id="MobiDB-lite"/>
    </source>
</evidence>
<feature type="compositionally biased region" description="Basic and acidic residues" evidence="1">
    <location>
        <begin position="143"/>
        <end position="153"/>
    </location>
</feature>
<feature type="compositionally biased region" description="Basic and acidic residues" evidence="1">
    <location>
        <begin position="168"/>
        <end position="181"/>
    </location>
</feature>
<sequence length="411" mass="46104">MDLSHSPGGFRSRRSYPSLNHVSLAPLTPRFPIDDDDDMGETNEPQDYFSSRDEAPLSSRSGYDTPPRTSYLSSYSVPGTPGVLSYSRSGSRPRHHHRTKSSTRENLSDTNLDEHNLSQVAALHNHHHHHPGDKLKRSRSHHRSAESGSRRDTEWMLRAGIALASSAREQKGQSWLEKRESSTSLVSEGNNFEMNSPAHHGRTNRRSRSGRSTPTVYSRRGSMSRTISRKGSRPDLAMTGLGMTPAKSEAGPAEDERHVMPDFVDERIRAEIKSIQQEEEGYISTSSDEYFDSDDDIDEQELQRLTRERGFGLGSWVDRVVGWTLFGDDDWPWSHATGPVDEFPRPAELVPGESLIQEIQNDCASVSELTDDMDVSSISDSEQLSAAEKPGEQGGWDDAGWLFRTMKRAFF</sequence>
<feature type="region of interest" description="Disordered" evidence="1">
    <location>
        <begin position="123"/>
        <end position="153"/>
    </location>
</feature>
<evidence type="ECO:0000313" key="2">
    <source>
        <dbReference type="EMBL" id="KAF9887863.1"/>
    </source>
</evidence>
<gene>
    <name evidence="2" type="ORF">FE257_009523</name>
</gene>